<evidence type="ECO:0000259" key="2">
    <source>
        <dbReference type="Pfam" id="PF12550"/>
    </source>
</evidence>
<dbReference type="GeneID" id="93652171"/>
<feature type="compositionally biased region" description="Low complexity" evidence="1">
    <location>
        <begin position="42"/>
        <end position="51"/>
    </location>
</feature>
<dbReference type="InterPro" id="IPR022210">
    <property type="entry name" value="TF_GCR1-like"/>
</dbReference>
<evidence type="ECO:0000313" key="4">
    <source>
        <dbReference type="Proteomes" id="UP000669133"/>
    </source>
</evidence>
<feature type="compositionally biased region" description="Polar residues" evidence="1">
    <location>
        <begin position="288"/>
        <end position="301"/>
    </location>
</feature>
<dbReference type="OrthoDB" id="4023627at2759"/>
<feature type="compositionally biased region" description="Low complexity" evidence="1">
    <location>
        <begin position="320"/>
        <end position="333"/>
    </location>
</feature>
<evidence type="ECO:0000313" key="3">
    <source>
        <dbReference type="EMBL" id="KAG5418824.1"/>
    </source>
</evidence>
<feature type="domain" description="Transcription activator GCR1-like" evidence="2">
    <location>
        <begin position="859"/>
        <end position="937"/>
    </location>
</feature>
<evidence type="ECO:0000256" key="1">
    <source>
        <dbReference type="SAM" id="MobiDB-lite"/>
    </source>
</evidence>
<feature type="region of interest" description="Disordered" evidence="1">
    <location>
        <begin position="835"/>
        <end position="856"/>
    </location>
</feature>
<feature type="region of interest" description="Disordered" evidence="1">
    <location>
        <begin position="512"/>
        <end position="543"/>
    </location>
</feature>
<proteinExistence type="predicted"/>
<feature type="compositionally biased region" description="Basic and acidic residues" evidence="1">
    <location>
        <begin position="21"/>
        <end position="36"/>
    </location>
</feature>
<dbReference type="Proteomes" id="UP000669133">
    <property type="component" value="Unassembled WGS sequence"/>
</dbReference>
<feature type="compositionally biased region" description="Pro residues" evidence="1">
    <location>
        <begin position="465"/>
        <end position="480"/>
    </location>
</feature>
<dbReference type="EMBL" id="JAEOAQ010000004">
    <property type="protein sequence ID" value="KAG5418824.1"/>
    <property type="molecule type" value="Genomic_DNA"/>
</dbReference>
<feature type="compositionally biased region" description="Acidic residues" evidence="1">
    <location>
        <begin position="515"/>
        <end position="534"/>
    </location>
</feature>
<feature type="compositionally biased region" description="Acidic residues" evidence="1">
    <location>
        <begin position="52"/>
        <end position="79"/>
    </location>
</feature>
<feature type="compositionally biased region" description="Low complexity" evidence="1">
    <location>
        <begin position="415"/>
        <end position="433"/>
    </location>
</feature>
<gene>
    <name evidence="3" type="ORF">I9W82_003542</name>
</gene>
<comment type="caution">
    <text evidence="3">The sequence shown here is derived from an EMBL/GenBank/DDBJ whole genome shotgun (WGS) entry which is preliminary data.</text>
</comment>
<dbReference type="RefSeq" id="XP_067547940.1">
    <property type="nucleotide sequence ID" value="XM_067692519.1"/>
</dbReference>
<feature type="region of interest" description="Disordered" evidence="1">
    <location>
        <begin position="283"/>
        <end position="488"/>
    </location>
</feature>
<dbReference type="Pfam" id="PF12550">
    <property type="entry name" value="GCR1_C"/>
    <property type="match status" value="1"/>
</dbReference>
<reference evidence="3 4" key="1">
    <citation type="submission" date="2020-12" db="EMBL/GenBank/DDBJ databases">
        <title>Effect of drift, selection, and recombination on the evolution of hybrid genomes in Candida yeast pathogens.</title>
        <authorList>
            <person name="Mixao V."/>
            <person name="Ksiezopolska E."/>
            <person name="Saus E."/>
            <person name="Boekhout T."/>
            <person name="Gacser A."/>
            <person name="Gabaldon T."/>
        </authorList>
    </citation>
    <scope>NUCLEOTIDE SEQUENCE [LARGE SCALE GENOMIC DNA]</scope>
    <source>
        <strain evidence="3 4">BP57</strain>
    </source>
</reference>
<name>A0A8H7ZE14_9ASCO</name>
<feature type="compositionally biased region" description="Polar residues" evidence="1">
    <location>
        <begin position="765"/>
        <end position="777"/>
    </location>
</feature>
<feature type="compositionally biased region" description="Basic and acidic residues" evidence="1">
    <location>
        <begin position="179"/>
        <end position="214"/>
    </location>
</feature>
<feature type="compositionally biased region" description="Polar residues" evidence="1">
    <location>
        <begin position="139"/>
        <end position="150"/>
    </location>
</feature>
<feature type="region of interest" description="Disordered" evidence="1">
    <location>
        <begin position="1"/>
        <end position="269"/>
    </location>
</feature>
<dbReference type="AlphaFoldDB" id="A0A8H7ZE14"/>
<feature type="region of interest" description="Disordered" evidence="1">
    <location>
        <begin position="756"/>
        <end position="777"/>
    </location>
</feature>
<feature type="compositionally biased region" description="Pro residues" evidence="1">
    <location>
        <begin position="841"/>
        <end position="850"/>
    </location>
</feature>
<feature type="compositionally biased region" description="Pro residues" evidence="1">
    <location>
        <begin position="368"/>
        <end position="384"/>
    </location>
</feature>
<feature type="compositionally biased region" description="Pro residues" evidence="1">
    <location>
        <begin position="401"/>
        <end position="414"/>
    </location>
</feature>
<keyword evidence="4" id="KW-1185">Reference proteome</keyword>
<protein>
    <recommendedName>
        <fullName evidence="2">Transcription activator GCR1-like domain-containing protein</fullName>
    </recommendedName>
</protein>
<sequence length="970" mass="109679">MVSTRRSGGAVDPIELSFNGKDLKKVIPIAEQRRLQEEEEAGTSSEESSSSEQEESDDESEVESGEDKDDEDEEEEEEVVPQKSRTTRRATRSNRATKPRKVTRASTVAKRKTTKSPTPRVAATKRRSAAAAAPKVSETKTTPVRSTRASTKPKFKTKKVIVPATKKVPTPSKKQPTPRKIDPTPSDKESTPSDKESTPSDKEPTPNEMEKSISSEDIPLLAKKETRGRPRKYPLGPNGKSVIPPPELKPGEVRKRRGRPRKSDMIVGEKRKLVVDEGILTSKRSKGNHLQATSISQSTSFESEDDASQEKIPSMQGATIQPISSVIPPQIHPTTSPNMHKHNINHLLSGDVPPTPSSYPQAYDPRTPTVPPPVVYTQQVPPPSASSYNSGYSPQYQPYPEQYPPPGPPGPLPPQQQQQYIQQSPPFPYQQYSHALHPPYPLHGGPSMQGPRPISQHPIASGGLIPPPMSQRQPMPPPSHPSQEPNGRIPITSIISQKIDSKDLPSLLYEGDTTREDEDAEGEGDIGEEGDEGEGDSKNTKRRYRVDRENIKINKRIMSQDTEDVIKMFKKFDDEVLSHPEARKRLLLLGFETRKRYITTFKHYIRFCCRKKMDNFFVTGELMKEFYEEQYAMSTSSKPVIRLRKMDPAFSKLQEINYLVYHLESKEIPNRQIALEYLVYKELGKEPGDVGIPTPDELGARHSALLKGKRTRKSYKRDKHDDFAISIYAPQKGRRPNHGIDGGNQTLLVNPSVPRSSMEGEYRGQQHNQSYNPDVTPSTLVYPKKITKKNIEEIRRSFDQLCTEINTSLQKAVGVEPAFVSELSNKVNASLDKFDLQLNGPRPPQPPPPQTTSTGVPIYDLQSNIYTVYQIIDEWYNATPQQPSIAERLEKHGEEWIRDEFDYNIFIERSSVVEFVERLSKETKVDIWVIANDCDKYIRDKSILDEFISEIELDVDDLFKRIMRYRQRRG</sequence>
<accession>A0A8H7ZE14</accession>
<organism evidence="3 4">
    <name type="scientific">Candida metapsilosis</name>
    <dbReference type="NCBI Taxonomy" id="273372"/>
    <lineage>
        <taxon>Eukaryota</taxon>
        <taxon>Fungi</taxon>
        <taxon>Dikarya</taxon>
        <taxon>Ascomycota</taxon>
        <taxon>Saccharomycotina</taxon>
        <taxon>Pichiomycetes</taxon>
        <taxon>Debaryomycetaceae</taxon>
        <taxon>Candida/Lodderomyces clade</taxon>
        <taxon>Candida</taxon>
    </lineage>
</organism>
<feature type="compositionally biased region" description="Basic residues" evidence="1">
    <location>
        <begin position="85"/>
        <end position="114"/>
    </location>
</feature>
<feature type="compositionally biased region" description="Low complexity" evidence="1">
    <location>
        <begin position="386"/>
        <end position="400"/>
    </location>
</feature>